<organism evidence="6 7">
    <name type="scientific">Amycolatopsis xylanica</name>
    <dbReference type="NCBI Taxonomy" id="589385"/>
    <lineage>
        <taxon>Bacteria</taxon>
        <taxon>Bacillati</taxon>
        <taxon>Actinomycetota</taxon>
        <taxon>Actinomycetes</taxon>
        <taxon>Pseudonocardiales</taxon>
        <taxon>Pseudonocardiaceae</taxon>
        <taxon>Amycolatopsis</taxon>
    </lineage>
</organism>
<dbReference type="Pfam" id="PF03466">
    <property type="entry name" value="LysR_substrate"/>
    <property type="match status" value="1"/>
</dbReference>
<evidence type="ECO:0000256" key="4">
    <source>
        <dbReference type="ARBA" id="ARBA00023163"/>
    </source>
</evidence>
<evidence type="ECO:0000259" key="5">
    <source>
        <dbReference type="PROSITE" id="PS50931"/>
    </source>
</evidence>
<dbReference type="PANTHER" id="PTHR30346">
    <property type="entry name" value="TRANSCRIPTIONAL DUAL REGULATOR HCAR-RELATED"/>
    <property type="match status" value="1"/>
</dbReference>
<dbReference type="PROSITE" id="PS50931">
    <property type="entry name" value="HTH_LYSR"/>
    <property type="match status" value="1"/>
</dbReference>
<evidence type="ECO:0000256" key="1">
    <source>
        <dbReference type="ARBA" id="ARBA00009437"/>
    </source>
</evidence>
<dbReference type="Gene3D" id="1.10.10.10">
    <property type="entry name" value="Winged helix-like DNA-binding domain superfamily/Winged helix DNA-binding domain"/>
    <property type="match status" value="1"/>
</dbReference>
<dbReference type="EMBL" id="FNON01000004">
    <property type="protein sequence ID" value="SDY05520.1"/>
    <property type="molecule type" value="Genomic_DNA"/>
</dbReference>
<dbReference type="STRING" id="589385.SAMN05421504_104360"/>
<dbReference type="AlphaFoldDB" id="A0A1H3GR41"/>
<keyword evidence="7" id="KW-1185">Reference proteome</keyword>
<dbReference type="Proteomes" id="UP000199515">
    <property type="component" value="Unassembled WGS sequence"/>
</dbReference>
<evidence type="ECO:0000313" key="7">
    <source>
        <dbReference type="Proteomes" id="UP000199515"/>
    </source>
</evidence>
<dbReference type="InterPro" id="IPR005119">
    <property type="entry name" value="LysR_subst-bd"/>
</dbReference>
<dbReference type="SUPFAM" id="SSF53850">
    <property type="entry name" value="Periplasmic binding protein-like II"/>
    <property type="match status" value="1"/>
</dbReference>
<dbReference type="PRINTS" id="PR00039">
    <property type="entry name" value="HTHLYSR"/>
</dbReference>
<dbReference type="InterPro" id="IPR000847">
    <property type="entry name" value="LysR_HTH_N"/>
</dbReference>
<dbReference type="SUPFAM" id="SSF46785">
    <property type="entry name" value="Winged helix' DNA-binding domain"/>
    <property type="match status" value="1"/>
</dbReference>
<dbReference type="GO" id="GO:0003677">
    <property type="term" value="F:DNA binding"/>
    <property type="evidence" value="ECO:0007669"/>
    <property type="project" value="UniProtKB-KW"/>
</dbReference>
<reference evidence="6 7" key="1">
    <citation type="submission" date="2016-10" db="EMBL/GenBank/DDBJ databases">
        <authorList>
            <person name="de Groot N.N."/>
        </authorList>
    </citation>
    <scope>NUCLEOTIDE SEQUENCE [LARGE SCALE GENOMIC DNA]</scope>
    <source>
        <strain evidence="6 7">CPCC 202699</strain>
    </source>
</reference>
<proteinExistence type="inferred from homology"/>
<dbReference type="CDD" id="cd08414">
    <property type="entry name" value="PBP2_LTTR_aromatics_like"/>
    <property type="match status" value="1"/>
</dbReference>
<dbReference type="GO" id="GO:0003700">
    <property type="term" value="F:DNA-binding transcription factor activity"/>
    <property type="evidence" value="ECO:0007669"/>
    <property type="project" value="InterPro"/>
</dbReference>
<sequence length="287" mass="31653">MDVDLRKLRYFVAVAEQLHFGRAAQALHIAQPVLSRQIKALEDELRVQLFVRDKRSTELTAAGHQLLADARPLLANADALRRRVGRAARGTDTFTVAFMPGLIVTPAVRALVSRHPELNVEVLRTSFDDQTAVLHDGRADVGYVRLPLDPRGLRVQPLMTEPRVAVFPADHRLAGKETLELADLAGEHLLQDPASVPEWQEVAEEMRSGTRKREPVLTIVEEKLERVAAGRGIVIFPLSTATFYTRPDVVHVPVSDLAPTQVCLAWDNARRSPLIAEFAAIAGSATP</sequence>
<dbReference type="GO" id="GO:0032993">
    <property type="term" value="C:protein-DNA complex"/>
    <property type="evidence" value="ECO:0007669"/>
    <property type="project" value="TreeGrafter"/>
</dbReference>
<protein>
    <submittedName>
        <fullName evidence="6">DNA-binding transcriptional regulator, LysR family</fullName>
    </submittedName>
</protein>
<feature type="domain" description="HTH lysR-type" evidence="5">
    <location>
        <begin position="3"/>
        <end position="60"/>
    </location>
</feature>
<name>A0A1H3GR41_9PSEU</name>
<dbReference type="OrthoDB" id="4140098at2"/>
<dbReference type="Pfam" id="PF00126">
    <property type="entry name" value="HTH_1"/>
    <property type="match status" value="1"/>
</dbReference>
<dbReference type="PANTHER" id="PTHR30346:SF0">
    <property type="entry name" value="HCA OPERON TRANSCRIPTIONAL ACTIVATOR HCAR"/>
    <property type="match status" value="1"/>
</dbReference>
<comment type="similarity">
    <text evidence="1">Belongs to the LysR transcriptional regulatory family.</text>
</comment>
<dbReference type="InterPro" id="IPR036390">
    <property type="entry name" value="WH_DNA-bd_sf"/>
</dbReference>
<keyword evidence="3 6" id="KW-0238">DNA-binding</keyword>
<keyword evidence="2" id="KW-0805">Transcription regulation</keyword>
<dbReference type="InterPro" id="IPR036388">
    <property type="entry name" value="WH-like_DNA-bd_sf"/>
</dbReference>
<dbReference type="Gene3D" id="3.40.190.10">
    <property type="entry name" value="Periplasmic binding protein-like II"/>
    <property type="match status" value="2"/>
</dbReference>
<evidence type="ECO:0000256" key="3">
    <source>
        <dbReference type="ARBA" id="ARBA00023125"/>
    </source>
</evidence>
<gene>
    <name evidence="6" type="ORF">SAMN05421504_104360</name>
</gene>
<accession>A0A1H3GR41</accession>
<evidence type="ECO:0000313" key="6">
    <source>
        <dbReference type="EMBL" id="SDY05520.1"/>
    </source>
</evidence>
<evidence type="ECO:0000256" key="2">
    <source>
        <dbReference type="ARBA" id="ARBA00023015"/>
    </source>
</evidence>
<dbReference type="RefSeq" id="WP_091291185.1">
    <property type="nucleotide sequence ID" value="NZ_FNON01000004.1"/>
</dbReference>
<keyword evidence="4" id="KW-0804">Transcription</keyword>
<dbReference type="FunFam" id="1.10.10.10:FF:000001">
    <property type="entry name" value="LysR family transcriptional regulator"/>
    <property type="match status" value="1"/>
</dbReference>